<dbReference type="InterPro" id="IPR000073">
    <property type="entry name" value="AB_hydrolase_1"/>
</dbReference>
<feature type="domain" description="AB hydrolase-1" evidence="1">
    <location>
        <begin position="31"/>
        <end position="269"/>
    </location>
</feature>
<evidence type="ECO:0000313" key="3">
    <source>
        <dbReference type="Proteomes" id="UP000234343"/>
    </source>
</evidence>
<dbReference type="AlphaFoldDB" id="A0A2H5FGU6"/>
<dbReference type="SUPFAM" id="SSF53474">
    <property type="entry name" value="alpha/beta-Hydrolases"/>
    <property type="match status" value="1"/>
</dbReference>
<evidence type="ECO:0000313" key="2">
    <source>
        <dbReference type="EMBL" id="AUH70774.1"/>
    </source>
</evidence>
<accession>A0A2H5FGU6</accession>
<sequence>MKVASLMKQYLWTLDGGRLSCQSGENTINWLFLPGGPGLGSEAIAGLTELLKNKIPGTIWHLDLPNDGSNILKDKPIAKLHHSILQATSAFEKVILVAHSTPGMYVQTMPELENILAGLVLIGTAPDSSWQEPFVEYCKNHTDDFILKAEEKYANSPDDESLKQLLVACAKYCFINERSLCEGKALFEKLPINNTAHMQSSELFDSKKYKATWVPQKTPTLIITGSHDHITPISHFKNNTLYQRNNILIKEIADAGHYPWFENPKEIIDSFEYFSRKFSTHK</sequence>
<dbReference type="Proteomes" id="UP000234343">
    <property type="component" value="Chromosome"/>
</dbReference>
<dbReference type="Gene3D" id="3.40.50.1820">
    <property type="entry name" value="alpha/beta hydrolase"/>
    <property type="match status" value="1"/>
</dbReference>
<protein>
    <recommendedName>
        <fullName evidence="1">AB hydrolase-1 domain-containing protein</fullName>
    </recommendedName>
</protein>
<dbReference type="KEGG" id="lsh:CAB17_00940"/>
<name>A0A2H5FGU6_9GAMM</name>
<keyword evidence="3" id="KW-1185">Reference proteome</keyword>
<proteinExistence type="predicted"/>
<dbReference type="InterPro" id="IPR029058">
    <property type="entry name" value="AB_hydrolase_fold"/>
</dbReference>
<dbReference type="EMBL" id="CP025491">
    <property type="protein sequence ID" value="AUH70774.1"/>
    <property type="molecule type" value="Genomic_DNA"/>
</dbReference>
<evidence type="ECO:0000259" key="1">
    <source>
        <dbReference type="Pfam" id="PF12697"/>
    </source>
</evidence>
<organism evidence="2 3">
    <name type="scientific">Legionella sainthelensi</name>
    <dbReference type="NCBI Taxonomy" id="28087"/>
    <lineage>
        <taxon>Bacteria</taxon>
        <taxon>Pseudomonadati</taxon>
        <taxon>Pseudomonadota</taxon>
        <taxon>Gammaproteobacteria</taxon>
        <taxon>Legionellales</taxon>
        <taxon>Legionellaceae</taxon>
        <taxon>Legionella</taxon>
    </lineage>
</organism>
<gene>
    <name evidence="2" type="ORF">CAB17_00940</name>
</gene>
<reference evidence="2 3" key="1">
    <citation type="submission" date="2017-12" db="EMBL/GenBank/DDBJ databases">
        <title>Legionella sainthelensi LA01-117, whole genome sequence of a clinical isolate from New Zealand.</title>
        <authorList>
            <person name="Cree S.L."/>
            <person name="Slow S."/>
            <person name="Kennedy M.A."/>
            <person name="Murdoch D.R."/>
            <person name="Biggs P.J."/>
            <person name="Anderson T."/>
        </authorList>
    </citation>
    <scope>NUCLEOTIDE SEQUENCE [LARGE SCALE GENOMIC DNA]</scope>
    <source>
        <strain evidence="2 3">LA01-117</strain>
    </source>
</reference>
<dbReference type="Pfam" id="PF12697">
    <property type="entry name" value="Abhydrolase_6"/>
    <property type="match status" value="1"/>
</dbReference>